<keyword evidence="8" id="KW-0648">Protein biosynthesis</keyword>
<feature type="domain" description="Tr-type G" evidence="7">
    <location>
        <begin position="12"/>
        <end position="302"/>
    </location>
</feature>
<dbReference type="AlphaFoldDB" id="A0A316VD18"/>
<dbReference type="Gene3D" id="3.30.230.10">
    <property type="match status" value="1"/>
</dbReference>
<dbReference type="FunFam" id="3.90.1430.10:FF:000002">
    <property type="entry name" value="Elongation factor like GTPase 1"/>
    <property type="match status" value="1"/>
</dbReference>
<dbReference type="Gene3D" id="3.90.1430.10">
    <property type="entry name" value="Yeast translation eEF2 (G' domain)"/>
    <property type="match status" value="1"/>
</dbReference>
<dbReference type="FunCoup" id="A0A316VD18">
    <property type="interactions" value="412"/>
</dbReference>
<dbReference type="SUPFAM" id="SSF52540">
    <property type="entry name" value="P-loop containing nucleoside triphosphate hydrolases"/>
    <property type="match status" value="1"/>
</dbReference>
<feature type="compositionally biased region" description="Polar residues" evidence="6">
    <location>
        <begin position="851"/>
        <end position="863"/>
    </location>
</feature>
<feature type="compositionally biased region" description="Polar residues" evidence="6">
    <location>
        <begin position="494"/>
        <end position="508"/>
    </location>
</feature>
<dbReference type="Gene3D" id="2.40.30.10">
    <property type="entry name" value="Translation factors"/>
    <property type="match status" value="1"/>
</dbReference>
<dbReference type="GO" id="GO:0005525">
    <property type="term" value="F:GTP binding"/>
    <property type="evidence" value="ECO:0007669"/>
    <property type="project" value="UniProtKB-KW"/>
</dbReference>
<dbReference type="InterPro" id="IPR000795">
    <property type="entry name" value="T_Tr_GTP-bd_dom"/>
</dbReference>
<keyword evidence="3" id="KW-0378">Hydrolase</keyword>
<name>A0A316VD18_9BASI</name>
<dbReference type="GO" id="GO:0003924">
    <property type="term" value="F:GTPase activity"/>
    <property type="evidence" value="ECO:0007669"/>
    <property type="project" value="InterPro"/>
</dbReference>
<dbReference type="CDD" id="cd04096">
    <property type="entry name" value="eEF2_snRNP_like_C"/>
    <property type="match status" value="1"/>
</dbReference>
<dbReference type="NCBIfam" id="TIGR00231">
    <property type="entry name" value="small_GTP"/>
    <property type="match status" value="1"/>
</dbReference>
<dbReference type="SMART" id="SM00838">
    <property type="entry name" value="EFG_C"/>
    <property type="match status" value="1"/>
</dbReference>
<sequence length="1084" mass="121087">MSKKQQFSLASANVRCATLMGHVDHGKSSYADSLLASNAIISSRQAGKLRYLDSREDEQERGITMESSAVSLNFKTRHLRPDGTPGDVQDCMINLIDTPGHVDFSSEVSTASRLCDGSLIIVDVVEGVCTQTIMVLRQAWSERLSPILVLNKMDRLVTELKLSPIEAYHHLNQLIEQVNAVMGSFFATERMEDDQRWHEDRERRLQKKKEEQDQKAMESLEDADATTSNGENEAAEQEDRYEELDDEDIYFDPGRGNVIFASAIDTWAFRLDRFSHLYAKKLGIQERKFRKVLWGDFYFDPKSKRIIGHKLKEKQGRNLKPVFVQFVLENIWAVYESAENRDQEKIEKIVKTLDLKIHPRELKSKDTSALVQTIFAQWLPLASCTFGALMSNIPAPAQAQAIRIPKMLHPDLSYFSKAEPRNPLEVDLFSARTGPEARRCAYVSKMFAIRRGDLPEGRRRELTADEMRQRGREARERVQAMKDTLSATGVTIDQSSLGADGTNGSAVPNPSDELTDEQKAEEVVLGFARLYSGTLSVGQTISAILPKYNTALPPNHKANLKFKVDVTIEGLYMMMGRELVAVAEVPAGNVFAVRGLEGIVLRNATLCGLPSNANQEEELKIEDVVNLAGVSRLNSPIVRVALEPKNPTHMSKLVEGLRLLNQADPCVETMVQSTGEHVIVCAGELHLERCLKDLRERFARCAIQASPPLVPFRETAKKAAEMPPPKTEGAQRGTIHAKTAGGQVELTVRAVPLPTEVADFLLINSRIVKRLLQRERHQDGGLASEVMEDKEGEGAIQQDEREVKMDVFWDKLDSLLAKSGPMWKDVTNAIWSLGPRRSGPNMLVDKRSENNSKLASLRSQSGPSKTAWSLADVEEAIDTGFQLATLQGPMCAEPMHGMAFFVEGVAVVSGEESNATQVNHSQMTSAVIGSMRESCRSGLLDWSPRLMLAMYTCDIQASTDVLGKVHAVLSRRRGRITSEEMKEGTSFFTVGALLPVVESFGFADEIRKRTSGAASPQLVFKGYEIFDLDPYWVPRTEEELEDLGEFGERENVAKRYMDRVRKRKGLFVSERIVEGEKQRTLKSN</sequence>
<dbReference type="GO" id="GO:0042256">
    <property type="term" value="P:cytosolic ribosome assembly"/>
    <property type="evidence" value="ECO:0007669"/>
    <property type="project" value="TreeGrafter"/>
</dbReference>
<evidence type="ECO:0000313" key="8">
    <source>
        <dbReference type="EMBL" id="PWN35380.1"/>
    </source>
</evidence>
<dbReference type="InterPro" id="IPR020568">
    <property type="entry name" value="Ribosomal_Su5_D2-typ_SF"/>
</dbReference>
<keyword evidence="8" id="KW-0251">Elongation factor</keyword>
<dbReference type="Pfam" id="PF00679">
    <property type="entry name" value="EFG_C"/>
    <property type="match status" value="1"/>
</dbReference>
<evidence type="ECO:0000259" key="7">
    <source>
        <dbReference type="PROSITE" id="PS51722"/>
    </source>
</evidence>
<dbReference type="Pfam" id="PF25118">
    <property type="entry name" value="EFL1"/>
    <property type="match status" value="1"/>
</dbReference>
<dbReference type="InterPro" id="IPR014721">
    <property type="entry name" value="Ribsml_uS5_D2-typ_fold_subgr"/>
</dbReference>
<feature type="compositionally biased region" description="Acidic residues" evidence="6">
    <location>
        <begin position="233"/>
        <end position="243"/>
    </location>
</feature>
<dbReference type="InParanoid" id="A0A316VD18"/>
<dbReference type="PANTHER" id="PTHR42908">
    <property type="entry name" value="TRANSLATION ELONGATION FACTOR-RELATED"/>
    <property type="match status" value="1"/>
</dbReference>
<dbReference type="EMBL" id="KZ819603">
    <property type="protein sequence ID" value="PWN35380.1"/>
    <property type="molecule type" value="Genomic_DNA"/>
</dbReference>
<dbReference type="FunFam" id="3.30.70.870:FF:000002">
    <property type="entry name" value="Translation elongation factor 2"/>
    <property type="match status" value="1"/>
</dbReference>
<evidence type="ECO:0000256" key="1">
    <source>
        <dbReference type="ARBA" id="ARBA00022517"/>
    </source>
</evidence>
<dbReference type="CDD" id="cd01885">
    <property type="entry name" value="EF2"/>
    <property type="match status" value="1"/>
</dbReference>
<keyword evidence="9" id="KW-1185">Reference proteome</keyword>
<gene>
    <name evidence="8" type="ORF">FA14DRAFT_121334</name>
</gene>
<organism evidence="8 9">
    <name type="scientific">Meira miltonrushii</name>
    <dbReference type="NCBI Taxonomy" id="1280837"/>
    <lineage>
        <taxon>Eukaryota</taxon>
        <taxon>Fungi</taxon>
        <taxon>Dikarya</taxon>
        <taxon>Basidiomycota</taxon>
        <taxon>Ustilaginomycotina</taxon>
        <taxon>Exobasidiomycetes</taxon>
        <taxon>Exobasidiales</taxon>
        <taxon>Brachybasidiaceae</taxon>
        <taxon>Meira</taxon>
    </lineage>
</organism>
<dbReference type="SUPFAM" id="SSF50447">
    <property type="entry name" value="Translation proteins"/>
    <property type="match status" value="1"/>
</dbReference>
<feature type="compositionally biased region" description="Basic and acidic residues" evidence="6">
    <location>
        <begin position="196"/>
        <end position="218"/>
    </location>
</feature>
<dbReference type="PROSITE" id="PS51722">
    <property type="entry name" value="G_TR_2"/>
    <property type="match status" value="1"/>
</dbReference>
<dbReference type="Pfam" id="PF14492">
    <property type="entry name" value="EFG_III"/>
    <property type="match status" value="1"/>
</dbReference>
<dbReference type="PRINTS" id="PR00315">
    <property type="entry name" value="ELONGATNFCT"/>
</dbReference>
<dbReference type="SUPFAM" id="SSF54980">
    <property type="entry name" value="EF-G C-terminal domain-like"/>
    <property type="match status" value="2"/>
</dbReference>
<dbReference type="RefSeq" id="XP_025355682.1">
    <property type="nucleotide sequence ID" value="XM_025496459.1"/>
</dbReference>
<dbReference type="GO" id="GO:0003746">
    <property type="term" value="F:translation elongation factor activity"/>
    <property type="evidence" value="ECO:0007669"/>
    <property type="project" value="UniProtKB-KW"/>
</dbReference>
<dbReference type="Gene3D" id="3.30.70.240">
    <property type="match status" value="1"/>
</dbReference>
<dbReference type="InterPro" id="IPR000640">
    <property type="entry name" value="EFG_V-like"/>
</dbReference>
<evidence type="ECO:0000256" key="6">
    <source>
        <dbReference type="SAM" id="MobiDB-lite"/>
    </source>
</evidence>
<dbReference type="GO" id="GO:0005829">
    <property type="term" value="C:cytosol"/>
    <property type="evidence" value="ECO:0007669"/>
    <property type="project" value="TreeGrafter"/>
</dbReference>
<dbReference type="SUPFAM" id="SSF54211">
    <property type="entry name" value="Ribosomal protein S5 domain 2-like"/>
    <property type="match status" value="1"/>
</dbReference>
<dbReference type="Pfam" id="PF00009">
    <property type="entry name" value="GTP_EFTU"/>
    <property type="match status" value="1"/>
</dbReference>
<dbReference type="Gene3D" id="3.40.50.300">
    <property type="entry name" value="P-loop containing nucleotide triphosphate hydrolases"/>
    <property type="match status" value="1"/>
</dbReference>
<dbReference type="Proteomes" id="UP000245771">
    <property type="component" value="Unassembled WGS sequence"/>
</dbReference>
<dbReference type="InterPro" id="IPR027417">
    <property type="entry name" value="P-loop_NTPase"/>
</dbReference>
<reference evidence="8 9" key="1">
    <citation type="journal article" date="2018" name="Mol. Biol. Evol.">
        <title>Broad Genomic Sampling Reveals a Smut Pathogenic Ancestry of the Fungal Clade Ustilaginomycotina.</title>
        <authorList>
            <person name="Kijpornyongpan T."/>
            <person name="Mondo S.J."/>
            <person name="Barry K."/>
            <person name="Sandor L."/>
            <person name="Lee J."/>
            <person name="Lipzen A."/>
            <person name="Pangilinan J."/>
            <person name="LaButti K."/>
            <person name="Hainaut M."/>
            <person name="Henrissat B."/>
            <person name="Grigoriev I.V."/>
            <person name="Spatafora J.W."/>
            <person name="Aime M.C."/>
        </authorList>
    </citation>
    <scope>NUCLEOTIDE SEQUENCE [LARGE SCALE GENOMIC DNA]</scope>
    <source>
        <strain evidence="8 9">MCA 3882</strain>
    </source>
</reference>
<evidence type="ECO:0000313" key="9">
    <source>
        <dbReference type="Proteomes" id="UP000245771"/>
    </source>
</evidence>
<dbReference type="InterPro" id="IPR005225">
    <property type="entry name" value="Small_GTP-bd"/>
</dbReference>
<feature type="region of interest" description="Disordered" evidence="6">
    <location>
        <begin position="196"/>
        <end position="243"/>
    </location>
</feature>
<dbReference type="InterPro" id="IPR009000">
    <property type="entry name" value="Transl_B-barrel_sf"/>
</dbReference>
<dbReference type="CDD" id="cd16268">
    <property type="entry name" value="EF2_II"/>
    <property type="match status" value="1"/>
</dbReference>
<evidence type="ECO:0000256" key="3">
    <source>
        <dbReference type="ARBA" id="ARBA00022801"/>
    </source>
</evidence>
<dbReference type="GO" id="GO:1990904">
    <property type="term" value="C:ribonucleoprotein complex"/>
    <property type="evidence" value="ECO:0007669"/>
    <property type="project" value="TreeGrafter"/>
</dbReference>
<dbReference type="InterPro" id="IPR056752">
    <property type="entry name" value="EFL1"/>
</dbReference>
<dbReference type="GeneID" id="37018240"/>
<accession>A0A316VD18</accession>
<feature type="region of interest" description="Disordered" evidence="6">
    <location>
        <begin position="494"/>
        <end position="515"/>
    </location>
</feature>
<feature type="region of interest" description="Disordered" evidence="6">
    <location>
        <begin position="840"/>
        <end position="863"/>
    </location>
</feature>
<dbReference type="GO" id="GO:0043022">
    <property type="term" value="F:ribosome binding"/>
    <property type="evidence" value="ECO:0007669"/>
    <property type="project" value="TreeGrafter"/>
</dbReference>
<dbReference type="Gene3D" id="3.30.70.870">
    <property type="entry name" value="Elongation Factor G (Translational Gtpase), domain 3"/>
    <property type="match status" value="1"/>
</dbReference>
<dbReference type="OrthoDB" id="364892at2759"/>
<dbReference type="CDD" id="cd16261">
    <property type="entry name" value="EF2_snRNP_III"/>
    <property type="match status" value="1"/>
</dbReference>
<keyword evidence="1" id="KW-0690">Ribosome biogenesis</keyword>
<keyword evidence="2" id="KW-0547">Nucleotide-binding</keyword>
<dbReference type="STRING" id="1280837.A0A316VD18"/>
<evidence type="ECO:0000256" key="2">
    <source>
        <dbReference type="ARBA" id="ARBA00022741"/>
    </source>
</evidence>
<evidence type="ECO:0000256" key="4">
    <source>
        <dbReference type="ARBA" id="ARBA00023134"/>
    </source>
</evidence>
<dbReference type="InterPro" id="IPR041095">
    <property type="entry name" value="EFG_II"/>
</dbReference>
<proteinExistence type="predicted"/>
<keyword evidence="4" id="KW-0342">GTP-binding</keyword>
<dbReference type="InterPro" id="IPR035647">
    <property type="entry name" value="EFG_III/V"/>
</dbReference>
<protein>
    <recommendedName>
        <fullName evidence="5">Elongation factor-like 1</fullName>
    </recommendedName>
</protein>
<dbReference type="FunFam" id="3.30.70.240:FF:000006">
    <property type="entry name" value="Elongation factor like GTPase 1"/>
    <property type="match status" value="1"/>
</dbReference>
<dbReference type="CDD" id="cd01681">
    <property type="entry name" value="aeEF2_snRNP_like_IV"/>
    <property type="match status" value="1"/>
</dbReference>
<evidence type="ECO:0000256" key="5">
    <source>
        <dbReference type="ARBA" id="ARBA00081809"/>
    </source>
</evidence>
<dbReference type="PANTHER" id="PTHR42908:SF3">
    <property type="entry name" value="ELONGATION FACTOR-LIKE GTPASE 1"/>
    <property type="match status" value="1"/>
</dbReference>